<name>A0A150GVE2_GONPE</name>
<keyword evidence="2" id="KW-0677">Repeat</keyword>
<dbReference type="InterPro" id="IPR015943">
    <property type="entry name" value="WD40/YVTN_repeat-like_dom_sf"/>
</dbReference>
<feature type="compositionally biased region" description="Basic and acidic residues" evidence="4">
    <location>
        <begin position="422"/>
        <end position="433"/>
    </location>
</feature>
<gene>
    <name evidence="5" type="ORF">GPECTOR_6g575</name>
</gene>
<dbReference type="PANTHER" id="PTHR15574">
    <property type="entry name" value="WD REPEAT DOMAIN-CONTAINING FAMILY"/>
    <property type="match status" value="1"/>
</dbReference>
<evidence type="ECO:0000256" key="1">
    <source>
        <dbReference type="ARBA" id="ARBA00022574"/>
    </source>
</evidence>
<reference evidence="6" key="1">
    <citation type="journal article" date="2016" name="Nat. Commun.">
        <title>The Gonium pectorale genome demonstrates co-option of cell cycle regulation during the evolution of multicellularity.</title>
        <authorList>
            <person name="Hanschen E.R."/>
            <person name="Marriage T.N."/>
            <person name="Ferris P.J."/>
            <person name="Hamaji T."/>
            <person name="Toyoda A."/>
            <person name="Fujiyama A."/>
            <person name="Neme R."/>
            <person name="Noguchi H."/>
            <person name="Minakuchi Y."/>
            <person name="Suzuki M."/>
            <person name="Kawai-Toyooka H."/>
            <person name="Smith D.R."/>
            <person name="Sparks H."/>
            <person name="Anderson J."/>
            <person name="Bakaric R."/>
            <person name="Luria V."/>
            <person name="Karger A."/>
            <person name="Kirschner M.W."/>
            <person name="Durand P.M."/>
            <person name="Michod R.E."/>
            <person name="Nozaki H."/>
            <person name="Olson B.J."/>
        </authorList>
    </citation>
    <scope>NUCLEOTIDE SEQUENCE [LARGE SCALE GENOMIC DNA]</scope>
    <source>
        <strain evidence="6">NIES-2863</strain>
    </source>
</reference>
<evidence type="ECO:0000256" key="4">
    <source>
        <dbReference type="SAM" id="MobiDB-lite"/>
    </source>
</evidence>
<dbReference type="SMART" id="SM00320">
    <property type="entry name" value="WD40"/>
    <property type="match status" value="3"/>
</dbReference>
<comment type="caution">
    <text evidence="5">The sequence shown here is derived from an EMBL/GenBank/DDBJ whole genome shotgun (WGS) entry which is preliminary data.</text>
</comment>
<dbReference type="InterPro" id="IPR045151">
    <property type="entry name" value="DCAF8"/>
</dbReference>
<dbReference type="PROSITE" id="PS50082">
    <property type="entry name" value="WD_REPEATS_2"/>
    <property type="match status" value="1"/>
</dbReference>
<feature type="compositionally biased region" description="Low complexity" evidence="4">
    <location>
        <begin position="162"/>
        <end position="183"/>
    </location>
</feature>
<protein>
    <submittedName>
        <fullName evidence="5">Uncharacterized protein</fullName>
    </submittedName>
</protein>
<dbReference type="GO" id="GO:0045717">
    <property type="term" value="P:negative regulation of fatty acid biosynthetic process"/>
    <property type="evidence" value="ECO:0007669"/>
    <property type="project" value="TreeGrafter"/>
</dbReference>
<feature type="repeat" description="WD" evidence="3">
    <location>
        <begin position="259"/>
        <end position="283"/>
    </location>
</feature>
<accession>A0A150GVE2</accession>
<feature type="compositionally biased region" description="Acidic residues" evidence="4">
    <location>
        <begin position="333"/>
        <end position="342"/>
    </location>
</feature>
<dbReference type="InterPro" id="IPR001680">
    <property type="entry name" value="WD40_rpt"/>
</dbReference>
<dbReference type="OrthoDB" id="4869960at2759"/>
<dbReference type="GO" id="GO:0005737">
    <property type="term" value="C:cytoplasm"/>
    <property type="evidence" value="ECO:0007669"/>
    <property type="project" value="TreeGrafter"/>
</dbReference>
<organism evidence="5 6">
    <name type="scientific">Gonium pectorale</name>
    <name type="common">Green alga</name>
    <dbReference type="NCBI Taxonomy" id="33097"/>
    <lineage>
        <taxon>Eukaryota</taxon>
        <taxon>Viridiplantae</taxon>
        <taxon>Chlorophyta</taxon>
        <taxon>core chlorophytes</taxon>
        <taxon>Chlorophyceae</taxon>
        <taxon>CS clade</taxon>
        <taxon>Chlamydomonadales</taxon>
        <taxon>Volvocaceae</taxon>
        <taxon>Gonium</taxon>
    </lineage>
</organism>
<proteinExistence type="predicted"/>
<dbReference type="InterPro" id="IPR036322">
    <property type="entry name" value="WD40_repeat_dom_sf"/>
</dbReference>
<evidence type="ECO:0000313" key="5">
    <source>
        <dbReference type="EMBL" id="KXZ53658.1"/>
    </source>
</evidence>
<evidence type="ECO:0000313" key="6">
    <source>
        <dbReference type="Proteomes" id="UP000075714"/>
    </source>
</evidence>
<sequence length="497" mass="50747">MSRNCTAVEQRCERAGRSSLRIGINALALSPLAPHLFATGGGDPFARLYDLRMLRGEKAACQAGSSSSRARPAWVSCFAPHHLCTPSALAGSGAGGFSTLGRARHLTGLTFAAGGAQLVLSYSGEASSAELPGPALPLVAGGQNGSAVTGQLQAGRPQQQHGSYGAASASPAGSEESGAARSPLQRGPASAVPAEETVPIINSALAGRVGCIVDSNKSPAGTTERAAGDRGYIRCFDGHKNIMTMKEVAWMGGSSCGPSYVISGSDDGHVFVWDYGTGDIMRVLGSSSDHLIPSCLAVHPCEPMLATCGNGTVVKMWGPGGSVGCGRSSAPGELDDGSDDEAVPGAASSELSSEDVQLLVQANRADLRRRQAEAVVRGRPTVSPGWATFAAAIRERSNDVAAAVLGAARAEVAAASVGPRVGPHDRQADDGRAARGRQTVRLETALGRERRRSGSPEDTIPAFGSNSPFRARLPRGPGEEDDGGIEGGGGGRACSLM</sequence>
<dbReference type="PANTHER" id="PTHR15574:SF40">
    <property type="entry name" value="WD AND TETRATRICOPEPTIDE REPEATS PROTEIN 1"/>
    <property type="match status" value="1"/>
</dbReference>
<keyword evidence="6" id="KW-1185">Reference proteome</keyword>
<dbReference type="SUPFAM" id="SSF50978">
    <property type="entry name" value="WD40 repeat-like"/>
    <property type="match status" value="1"/>
</dbReference>
<dbReference type="STRING" id="33097.A0A150GVE2"/>
<dbReference type="Proteomes" id="UP000075714">
    <property type="component" value="Unassembled WGS sequence"/>
</dbReference>
<feature type="region of interest" description="Disordered" evidence="4">
    <location>
        <begin position="327"/>
        <end position="350"/>
    </location>
</feature>
<feature type="compositionally biased region" description="Gly residues" evidence="4">
    <location>
        <begin position="485"/>
        <end position="497"/>
    </location>
</feature>
<keyword evidence="1 3" id="KW-0853">WD repeat</keyword>
<feature type="region of interest" description="Disordered" evidence="4">
    <location>
        <begin position="142"/>
        <end position="193"/>
    </location>
</feature>
<evidence type="ECO:0000256" key="3">
    <source>
        <dbReference type="PROSITE-ProRule" id="PRU00221"/>
    </source>
</evidence>
<feature type="region of interest" description="Disordered" evidence="4">
    <location>
        <begin position="417"/>
        <end position="497"/>
    </location>
</feature>
<dbReference type="Pfam" id="PF00400">
    <property type="entry name" value="WD40"/>
    <property type="match status" value="2"/>
</dbReference>
<dbReference type="GO" id="GO:0080008">
    <property type="term" value="C:Cul4-RING E3 ubiquitin ligase complex"/>
    <property type="evidence" value="ECO:0007669"/>
    <property type="project" value="TreeGrafter"/>
</dbReference>
<dbReference type="EMBL" id="LSYV01000007">
    <property type="protein sequence ID" value="KXZ53658.1"/>
    <property type="molecule type" value="Genomic_DNA"/>
</dbReference>
<dbReference type="AlphaFoldDB" id="A0A150GVE2"/>
<feature type="compositionally biased region" description="Basic and acidic residues" evidence="4">
    <location>
        <begin position="446"/>
        <end position="455"/>
    </location>
</feature>
<feature type="compositionally biased region" description="Polar residues" evidence="4">
    <location>
        <begin position="145"/>
        <end position="161"/>
    </location>
</feature>
<evidence type="ECO:0000256" key="2">
    <source>
        <dbReference type="ARBA" id="ARBA00022737"/>
    </source>
</evidence>
<dbReference type="Gene3D" id="2.130.10.10">
    <property type="entry name" value="YVTN repeat-like/Quinoprotein amine dehydrogenase"/>
    <property type="match status" value="1"/>
</dbReference>